<feature type="transmembrane region" description="Helical" evidence="9">
    <location>
        <begin position="253"/>
        <end position="270"/>
    </location>
</feature>
<comment type="subcellular location">
    <subcellularLocation>
        <location evidence="1">Membrane</location>
        <topology evidence="1">Multi-pass membrane protein</topology>
    </subcellularLocation>
</comment>
<dbReference type="InterPro" id="IPR009450">
    <property type="entry name" value="Plno_GlcNAc_GPI2"/>
</dbReference>
<accession>A0A4R0RX51</accession>
<evidence type="ECO:0000256" key="4">
    <source>
        <dbReference type="ARBA" id="ARBA00022502"/>
    </source>
</evidence>
<dbReference type="Proteomes" id="UP000292702">
    <property type="component" value="Unassembled WGS sequence"/>
</dbReference>
<feature type="transmembrane region" description="Helical" evidence="9">
    <location>
        <begin position="170"/>
        <end position="188"/>
    </location>
</feature>
<comment type="similarity">
    <text evidence="3">Belongs to the PIGC family.</text>
</comment>
<dbReference type="AlphaFoldDB" id="A0A4R0RX51"/>
<dbReference type="OrthoDB" id="196709at2759"/>
<dbReference type="GO" id="GO:0000506">
    <property type="term" value="C:glycosylphosphatidylinositol-N-acetylglucosaminyltransferase (GPI-GnT) complex"/>
    <property type="evidence" value="ECO:0007669"/>
    <property type="project" value="TreeGrafter"/>
</dbReference>
<feature type="transmembrane region" description="Helical" evidence="9">
    <location>
        <begin position="140"/>
        <end position="158"/>
    </location>
</feature>
<feature type="transmembrane region" description="Helical" evidence="9">
    <location>
        <begin position="276"/>
        <end position="299"/>
    </location>
</feature>
<evidence type="ECO:0000256" key="6">
    <source>
        <dbReference type="ARBA" id="ARBA00022989"/>
    </source>
</evidence>
<evidence type="ECO:0000313" key="11">
    <source>
        <dbReference type="Proteomes" id="UP000292702"/>
    </source>
</evidence>
<dbReference type="PANTHER" id="PTHR12982:SF0">
    <property type="entry name" value="PHOSPHATIDYLINOSITOL N-ACETYLGLUCOSAMINYLTRANSFERASE SUBUNIT C"/>
    <property type="match status" value="1"/>
</dbReference>
<gene>
    <name evidence="10" type="ORF">EIP91_008896</name>
</gene>
<dbReference type="PANTHER" id="PTHR12982">
    <property type="entry name" value="PHOSPHATIDYLINOSITOL GLYCAN, CLASS C"/>
    <property type="match status" value="1"/>
</dbReference>
<keyword evidence="6 9" id="KW-1133">Transmembrane helix</keyword>
<evidence type="ECO:0000256" key="9">
    <source>
        <dbReference type="SAM" id="Phobius"/>
    </source>
</evidence>
<keyword evidence="4" id="KW-0337">GPI-anchor biosynthesis</keyword>
<feature type="transmembrane region" description="Helical" evidence="9">
    <location>
        <begin position="200"/>
        <end position="218"/>
    </location>
</feature>
<comment type="pathway">
    <text evidence="2">Glycolipid biosynthesis; glycosylphosphatidylinositol-anchor biosynthesis.</text>
</comment>
<keyword evidence="5 9" id="KW-0812">Transmembrane</keyword>
<feature type="transmembrane region" description="Helical" evidence="9">
    <location>
        <begin position="104"/>
        <end position="120"/>
    </location>
</feature>
<dbReference type="EMBL" id="RWJN01000005">
    <property type="protein sequence ID" value="TCD71515.1"/>
    <property type="molecule type" value="Genomic_DNA"/>
</dbReference>
<keyword evidence="7 9" id="KW-0472">Membrane</keyword>
<evidence type="ECO:0008006" key="12">
    <source>
        <dbReference type="Google" id="ProtNLM"/>
    </source>
</evidence>
<feature type="region of interest" description="Disordered" evidence="8">
    <location>
        <begin position="1"/>
        <end position="68"/>
    </location>
</feature>
<dbReference type="Pfam" id="PF06432">
    <property type="entry name" value="GPI2"/>
    <property type="match status" value="1"/>
</dbReference>
<proteinExistence type="inferred from homology"/>
<feature type="transmembrane region" description="Helical" evidence="9">
    <location>
        <begin position="224"/>
        <end position="241"/>
    </location>
</feature>
<evidence type="ECO:0000256" key="8">
    <source>
        <dbReference type="SAM" id="MobiDB-lite"/>
    </source>
</evidence>
<evidence type="ECO:0000256" key="1">
    <source>
        <dbReference type="ARBA" id="ARBA00004141"/>
    </source>
</evidence>
<evidence type="ECO:0000256" key="7">
    <source>
        <dbReference type="ARBA" id="ARBA00023136"/>
    </source>
</evidence>
<dbReference type="GO" id="GO:0006506">
    <property type="term" value="P:GPI anchor biosynthetic process"/>
    <property type="evidence" value="ECO:0007669"/>
    <property type="project" value="UniProtKB-UniPathway"/>
</dbReference>
<dbReference type="UniPathway" id="UPA00196"/>
<evidence type="ECO:0000256" key="3">
    <source>
        <dbReference type="ARBA" id="ARBA00008321"/>
    </source>
</evidence>
<evidence type="ECO:0000256" key="2">
    <source>
        <dbReference type="ARBA" id="ARBA00004687"/>
    </source>
</evidence>
<evidence type="ECO:0000256" key="5">
    <source>
        <dbReference type="ARBA" id="ARBA00022692"/>
    </source>
</evidence>
<protein>
    <recommendedName>
        <fullName evidence="12">Phosphatidylinositol N-acetylglucosaminyltransferase subunit C</fullName>
    </recommendedName>
</protein>
<name>A0A4R0RX51_9APHY</name>
<keyword evidence="11" id="KW-1185">Reference proteome</keyword>
<sequence>MGNFCSKSKDQEGGHVLLHPVGADRREQNALGGSAGERPDPREAAAQAAEQRMKAAQKRGVSSSNPNKGRLAAQLDAQKSAPRAPEPRQEERLVLKERVLDPRILVWVSVISFVTGYTVWEVHQCLTVTRQAAPASIAKAVKSSILVFLALLSLSPVLRTLTAATSSDSIWALSAALFILNALLADYTSLDTASRGRQSLSSVLSINAAISSSVVLASRLTDDISVFALSLFSVQSFALFPMLRRRLQSGPKVVSAVLTAVLLGLSLLLTRPLSPVITWIYLMVFVAVTFLAPAALIWAQKFKDEVRGDWDAAVPKVKPDVTR</sequence>
<dbReference type="STRING" id="92696.A0A4R0RX51"/>
<comment type="caution">
    <text evidence="10">The sequence shown here is derived from an EMBL/GenBank/DDBJ whole genome shotgun (WGS) entry which is preliminary data.</text>
</comment>
<evidence type="ECO:0000313" key="10">
    <source>
        <dbReference type="EMBL" id="TCD71515.1"/>
    </source>
</evidence>
<reference evidence="10 11" key="1">
    <citation type="submission" date="2018-11" db="EMBL/GenBank/DDBJ databases">
        <title>Genome assembly of Steccherinum ochraceum LE-BIN_3174, the white-rot fungus of the Steccherinaceae family (The Residual Polyporoid clade, Polyporales, Basidiomycota).</title>
        <authorList>
            <person name="Fedorova T.V."/>
            <person name="Glazunova O.A."/>
            <person name="Landesman E.O."/>
            <person name="Moiseenko K.V."/>
            <person name="Psurtseva N.V."/>
            <person name="Savinova O.S."/>
            <person name="Shakhova N.V."/>
            <person name="Tyazhelova T.V."/>
            <person name="Vasina D.V."/>
        </authorList>
    </citation>
    <scope>NUCLEOTIDE SEQUENCE [LARGE SCALE GENOMIC DNA]</scope>
    <source>
        <strain evidence="10 11">LE-BIN_3174</strain>
    </source>
</reference>
<organism evidence="10 11">
    <name type="scientific">Steccherinum ochraceum</name>
    <dbReference type="NCBI Taxonomy" id="92696"/>
    <lineage>
        <taxon>Eukaryota</taxon>
        <taxon>Fungi</taxon>
        <taxon>Dikarya</taxon>
        <taxon>Basidiomycota</taxon>
        <taxon>Agaricomycotina</taxon>
        <taxon>Agaricomycetes</taxon>
        <taxon>Polyporales</taxon>
        <taxon>Steccherinaceae</taxon>
        <taxon>Steccherinum</taxon>
    </lineage>
</organism>